<dbReference type="HOGENOM" id="CLU_125018_2_2_10"/>
<accession>F3ZV34</accession>
<evidence type="ECO:0000313" key="2">
    <source>
        <dbReference type="Proteomes" id="UP000018439"/>
    </source>
</evidence>
<protein>
    <recommendedName>
        <fullName evidence="3">DUF2141 domain-containing protein</fullName>
    </recommendedName>
</protein>
<gene>
    <name evidence="1" type="ORF">Bcop_2338</name>
</gene>
<dbReference type="eggNOG" id="COG4704">
    <property type="taxonomic scope" value="Bacteria"/>
</dbReference>
<name>F3ZV34_9BACE</name>
<dbReference type="EMBL" id="CM001167">
    <property type="protein sequence ID" value="EGJ72492.1"/>
    <property type="molecule type" value="Genomic_DNA"/>
</dbReference>
<dbReference type="InterPro" id="IPR018673">
    <property type="entry name" value="DUF2141"/>
</dbReference>
<proteinExistence type="predicted"/>
<dbReference type="STRING" id="679937.Bcop_2338"/>
<reference evidence="1 2" key="1">
    <citation type="journal article" date="2011" name="Stand. Genomic Sci.">
        <title>Non-contiguous finished genome sequence of Bacteroides coprosuis type strain (PC139).</title>
        <authorList>
            <person name="Land M."/>
            <person name="Held B."/>
            <person name="Gronow S."/>
            <person name="Abt B."/>
            <person name="Lucas S."/>
            <person name="Del Rio T.G."/>
            <person name="Nolan M."/>
            <person name="Tice H."/>
            <person name="Cheng J.F."/>
            <person name="Pitluck S."/>
            <person name="Liolios K."/>
            <person name="Pagani I."/>
            <person name="Ivanova N."/>
            <person name="Mavromatis K."/>
            <person name="Mikhailova N."/>
            <person name="Pati A."/>
            <person name="Tapia R."/>
            <person name="Han C."/>
            <person name="Goodwin L."/>
            <person name="Chen A."/>
            <person name="Palaniappan K."/>
            <person name="Hauser L."/>
            <person name="Brambilla E.M."/>
            <person name="Rohde M."/>
            <person name="Goker M."/>
            <person name="Detter J.C."/>
            <person name="Woyke T."/>
            <person name="Bristow J."/>
            <person name="Eisen J.A."/>
            <person name="Markowitz V."/>
            <person name="Hugenholtz P."/>
            <person name="Kyrpides N.C."/>
            <person name="Klenk H.P."/>
            <person name="Lapidus A."/>
        </authorList>
    </citation>
    <scope>NUCLEOTIDE SEQUENCE</scope>
    <source>
        <strain evidence="1 2">DSM 18011</strain>
    </source>
</reference>
<sequence length="139" mass="15945">MKSQIFKILALFSVIILTPFNSYSQNFNLRIEITGISTIKGELYVAIYNSEKDFQSKTAFKSKRIKVKKTEEILSFSLPQGTYAITLYQDINNNKKLDSMFSIPFEPYGVSNNFSGFPSFKKAKFSLLKDQSIKIKIKN</sequence>
<evidence type="ECO:0008006" key="3">
    <source>
        <dbReference type="Google" id="ProtNLM"/>
    </source>
</evidence>
<keyword evidence="2" id="KW-1185">Reference proteome</keyword>
<dbReference type="Proteomes" id="UP000018439">
    <property type="component" value="Chromosome"/>
</dbReference>
<organism evidence="1 2">
    <name type="scientific">Bacteroides coprosuis DSM 18011</name>
    <dbReference type="NCBI Taxonomy" id="679937"/>
    <lineage>
        <taxon>Bacteria</taxon>
        <taxon>Pseudomonadati</taxon>
        <taxon>Bacteroidota</taxon>
        <taxon>Bacteroidia</taxon>
        <taxon>Bacteroidales</taxon>
        <taxon>Bacteroidaceae</taxon>
        <taxon>Bacteroides</taxon>
    </lineage>
</organism>
<evidence type="ECO:0000313" key="1">
    <source>
        <dbReference type="EMBL" id="EGJ72492.1"/>
    </source>
</evidence>
<dbReference type="AlphaFoldDB" id="F3ZV34"/>
<dbReference type="Pfam" id="PF09912">
    <property type="entry name" value="DUF2141"/>
    <property type="match status" value="1"/>
</dbReference>
<dbReference type="OrthoDB" id="9788332at2"/>